<evidence type="ECO:0000259" key="11">
    <source>
        <dbReference type="PROSITE" id="PS50011"/>
    </source>
</evidence>
<dbReference type="GO" id="GO:0000245">
    <property type="term" value="P:spliceosomal complex assembly"/>
    <property type="evidence" value="ECO:0007669"/>
    <property type="project" value="TreeGrafter"/>
</dbReference>
<dbReference type="AlphaFoldDB" id="A0A1Y6LAN7"/>
<feature type="binding site" evidence="9">
    <location>
        <position position="120"/>
    </location>
    <ligand>
        <name>ATP</name>
        <dbReference type="ChEBI" id="CHEBI:30616"/>
    </ligand>
</feature>
<proteinExistence type="inferred from homology"/>
<evidence type="ECO:0000256" key="1">
    <source>
        <dbReference type="ARBA" id="ARBA00012513"/>
    </source>
</evidence>
<dbReference type="InterPro" id="IPR017441">
    <property type="entry name" value="Protein_kinase_ATP_BS"/>
</dbReference>
<keyword evidence="4 9" id="KW-0547">Nucleotide-binding</keyword>
<feature type="domain" description="Protein kinase" evidence="11">
    <location>
        <begin position="88"/>
        <end position="443"/>
    </location>
</feature>
<dbReference type="SMART" id="SM00220">
    <property type="entry name" value="S_TKc"/>
    <property type="match status" value="1"/>
</dbReference>
<comment type="catalytic activity">
    <reaction evidence="8">
        <text>L-seryl-[protein] + ATP = O-phospho-L-seryl-[protein] + ADP + H(+)</text>
        <dbReference type="Rhea" id="RHEA:17989"/>
        <dbReference type="Rhea" id="RHEA-COMP:9863"/>
        <dbReference type="Rhea" id="RHEA-COMP:11604"/>
        <dbReference type="ChEBI" id="CHEBI:15378"/>
        <dbReference type="ChEBI" id="CHEBI:29999"/>
        <dbReference type="ChEBI" id="CHEBI:30616"/>
        <dbReference type="ChEBI" id="CHEBI:83421"/>
        <dbReference type="ChEBI" id="CHEBI:456216"/>
        <dbReference type="EC" id="2.7.11.1"/>
    </reaction>
</comment>
<reference evidence="12 13" key="1">
    <citation type="submission" date="2016-10" db="EMBL/GenBank/DDBJ databases">
        <authorList>
            <person name="Varghese N."/>
        </authorList>
    </citation>
    <scope>NUCLEOTIDE SEQUENCE [LARGE SCALE GENOMIC DNA]</scope>
</reference>
<dbReference type="GO" id="GO:0005737">
    <property type="term" value="C:cytoplasm"/>
    <property type="evidence" value="ECO:0007669"/>
    <property type="project" value="TreeGrafter"/>
</dbReference>
<gene>
    <name evidence="12" type="ORF">ZT1A5_G1805</name>
</gene>
<keyword evidence="6 9" id="KW-0067">ATP-binding</keyword>
<dbReference type="GO" id="GO:0005634">
    <property type="term" value="C:nucleus"/>
    <property type="evidence" value="ECO:0007669"/>
    <property type="project" value="TreeGrafter"/>
</dbReference>
<evidence type="ECO:0000256" key="5">
    <source>
        <dbReference type="ARBA" id="ARBA00022777"/>
    </source>
</evidence>
<evidence type="ECO:0000256" key="2">
    <source>
        <dbReference type="ARBA" id="ARBA00022527"/>
    </source>
</evidence>
<protein>
    <recommendedName>
        <fullName evidence="1">non-specific serine/threonine protein kinase</fullName>
        <ecNumber evidence="1">2.7.11.1</ecNumber>
    </recommendedName>
</protein>
<evidence type="ECO:0000256" key="8">
    <source>
        <dbReference type="ARBA" id="ARBA00048679"/>
    </source>
</evidence>
<evidence type="ECO:0000256" key="10">
    <source>
        <dbReference type="RuleBase" id="RU000304"/>
    </source>
</evidence>
<name>A0A1Y6LAN7_ZYMTR</name>
<evidence type="ECO:0000313" key="12">
    <source>
        <dbReference type="EMBL" id="SMY20370.1"/>
    </source>
</evidence>
<evidence type="ECO:0000256" key="3">
    <source>
        <dbReference type="ARBA" id="ARBA00022679"/>
    </source>
</evidence>
<dbReference type="InterPro" id="IPR011009">
    <property type="entry name" value="Kinase-like_dom_sf"/>
</dbReference>
<dbReference type="PROSITE" id="PS00108">
    <property type="entry name" value="PROTEIN_KINASE_ST"/>
    <property type="match status" value="1"/>
</dbReference>
<evidence type="ECO:0000313" key="13">
    <source>
        <dbReference type="Proteomes" id="UP000215453"/>
    </source>
</evidence>
<keyword evidence="3" id="KW-0808">Transferase</keyword>
<dbReference type="InterPro" id="IPR051334">
    <property type="entry name" value="SRPK"/>
</dbReference>
<evidence type="ECO:0000256" key="4">
    <source>
        <dbReference type="ARBA" id="ARBA00022741"/>
    </source>
</evidence>
<dbReference type="PROSITE" id="PS50011">
    <property type="entry name" value="PROTEIN_KINASE_DOM"/>
    <property type="match status" value="1"/>
</dbReference>
<dbReference type="EMBL" id="LT882676">
    <property type="protein sequence ID" value="SMY20370.1"/>
    <property type="molecule type" value="Genomic_DNA"/>
</dbReference>
<dbReference type="GO" id="GO:0005524">
    <property type="term" value="F:ATP binding"/>
    <property type="evidence" value="ECO:0007669"/>
    <property type="project" value="UniProtKB-UniRule"/>
</dbReference>
<accession>A0A1Y6LAN7</accession>
<dbReference type="SUPFAM" id="SSF56112">
    <property type="entry name" value="Protein kinase-like (PK-like)"/>
    <property type="match status" value="1"/>
</dbReference>
<dbReference type="InterPro" id="IPR008271">
    <property type="entry name" value="Ser/Thr_kinase_AS"/>
</dbReference>
<dbReference type="Proteomes" id="UP000215453">
    <property type="component" value="Chromosome 1"/>
</dbReference>
<evidence type="ECO:0000256" key="9">
    <source>
        <dbReference type="PROSITE-ProRule" id="PRU10141"/>
    </source>
</evidence>
<dbReference type="PROSITE" id="PS00107">
    <property type="entry name" value="PROTEIN_KINASE_ATP"/>
    <property type="match status" value="1"/>
</dbReference>
<comment type="similarity">
    <text evidence="10">Belongs to the protein kinase superfamily.</text>
</comment>
<comment type="catalytic activity">
    <reaction evidence="7">
        <text>L-threonyl-[protein] + ATP = O-phospho-L-threonyl-[protein] + ADP + H(+)</text>
        <dbReference type="Rhea" id="RHEA:46608"/>
        <dbReference type="Rhea" id="RHEA-COMP:11060"/>
        <dbReference type="Rhea" id="RHEA-COMP:11605"/>
        <dbReference type="ChEBI" id="CHEBI:15378"/>
        <dbReference type="ChEBI" id="CHEBI:30013"/>
        <dbReference type="ChEBI" id="CHEBI:30616"/>
        <dbReference type="ChEBI" id="CHEBI:61977"/>
        <dbReference type="ChEBI" id="CHEBI:456216"/>
        <dbReference type="EC" id="2.7.11.1"/>
    </reaction>
</comment>
<dbReference type="Pfam" id="PF00069">
    <property type="entry name" value="Pkinase"/>
    <property type="match status" value="2"/>
</dbReference>
<dbReference type="GO" id="GO:0004674">
    <property type="term" value="F:protein serine/threonine kinase activity"/>
    <property type="evidence" value="ECO:0007669"/>
    <property type="project" value="UniProtKB-KW"/>
</dbReference>
<sequence length="446" mass="50252">MQSCLQRCCGTTARFLSISKGSSRPSPRFSSFHSSSLLSTRLQRRNSTSTIHCRAASIEQPFEEETLPGYHADQFLPIDIGETLIDQYKVFGKLGYGANSTVWLCRDVQSVKADDFVALKVYTETSNPQANRELAAYSHLCTVDSKHSGQARIRPLLASFNIQRDDGLYHPCLVHPPLHITMSELQRYGGKASPFPEDIVKQTLQCLLPTLDYLHTEAKMVHCDLKLSNIMLEIEDPSVIPAFIASQATDPVPRKTITTAEGKTRTIYGSRKFRKPSNGADFGLPLLCDFGEARIGSSFPFQDIQPEVYKAPEMLLEIGPLRSAVDIWNLGCMVWDMLQVSHLFDGYDEAGHHNNRVHLGEMVGLLGHPPRDFLLRSEHAWRVFDEQGRWKAQPPISSVTLEDRLTHLSGGSKAEFLAFLRGMLVWKPEERKTARELLEDPWLKEE</sequence>
<dbReference type="PANTHER" id="PTHR47634">
    <property type="entry name" value="PROTEIN KINASE DOMAIN-CONTAINING PROTEIN-RELATED"/>
    <property type="match status" value="1"/>
</dbReference>
<evidence type="ECO:0000256" key="7">
    <source>
        <dbReference type="ARBA" id="ARBA00047899"/>
    </source>
</evidence>
<evidence type="ECO:0000256" key="6">
    <source>
        <dbReference type="ARBA" id="ARBA00022840"/>
    </source>
</evidence>
<keyword evidence="2 10" id="KW-0723">Serine/threonine-protein kinase</keyword>
<dbReference type="Gene3D" id="3.30.200.20">
    <property type="entry name" value="Phosphorylase Kinase, domain 1"/>
    <property type="match status" value="1"/>
</dbReference>
<dbReference type="PANTHER" id="PTHR47634:SF9">
    <property type="entry name" value="PROTEIN KINASE DOMAIN-CONTAINING PROTEIN-RELATED"/>
    <property type="match status" value="1"/>
</dbReference>
<dbReference type="GO" id="GO:0050684">
    <property type="term" value="P:regulation of mRNA processing"/>
    <property type="evidence" value="ECO:0007669"/>
    <property type="project" value="TreeGrafter"/>
</dbReference>
<organism evidence="12 13">
    <name type="scientific">Zymoseptoria tritici ST99CH_1A5</name>
    <dbReference type="NCBI Taxonomy" id="1276529"/>
    <lineage>
        <taxon>Eukaryota</taxon>
        <taxon>Fungi</taxon>
        <taxon>Dikarya</taxon>
        <taxon>Ascomycota</taxon>
        <taxon>Pezizomycotina</taxon>
        <taxon>Dothideomycetes</taxon>
        <taxon>Dothideomycetidae</taxon>
        <taxon>Mycosphaerellales</taxon>
        <taxon>Mycosphaerellaceae</taxon>
        <taxon>Zymoseptoria</taxon>
    </lineage>
</organism>
<dbReference type="Gene3D" id="1.10.510.10">
    <property type="entry name" value="Transferase(Phosphotransferase) domain 1"/>
    <property type="match status" value="1"/>
</dbReference>
<dbReference type="EC" id="2.7.11.1" evidence="1"/>
<keyword evidence="5" id="KW-0418">Kinase</keyword>
<dbReference type="InterPro" id="IPR000719">
    <property type="entry name" value="Prot_kinase_dom"/>
</dbReference>